<reference evidence="4" key="1">
    <citation type="submission" date="2021-03" db="EMBL/GenBank/DDBJ databases">
        <title>Draft genome sequence of rust myrtle Austropuccinia psidii MF-1, a brazilian biotype.</title>
        <authorList>
            <person name="Quecine M.C."/>
            <person name="Pachon D.M.R."/>
            <person name="Bonatelli M.L."/>
            <person name="Correr F.H."/>
            <person name="Franceschini L.M."/>
            <person name="Leite T.F."/>
            <person name="Margarido G.R.A."/>
            <person name="Almeida C.A."/>
            <person name="Ferrarezi J.A."/>
            <person name="Labate C.A."/>
        </authorList>
    </citation>
    <scope>NUCLEOTIDE SEQUENCE</scope>
    <source>
        <strain evidence="4">MF-1</strain>
    </source>
</reference>
<name>A0A9Q3IGC4_9BASI</name>
<comment type="caution">
    <text evidence="4">The sequence shown here is derived from an EMBL/GenBank/DDBJ whole genome shotgun (WGS) entry which is preliminary data.</text>
</comment>
<keyword evidence="1" id="KW-0507">mRNA processing</keyword>
<organism evidence="4 5">
    <name type="scientific">Austropuccinia psidii MF-1</name>
    <dbReference type="NCBI Taxonomy" id="1389203"/>
    <lineage>
        <taxon>Eukaryota</taxon>
        <taxon>Fungi</taxon>
        <taxon>Dikarya</taxon>
        <taxon>Basidiomycota</taxon>
        <taxon>Pucciniomycotina</taxon>
        <taxon>Pucciniomycetes</taxon>
        <taxon>Pucciniales</taxon>
        <taxon>Sphaerophragmiaceae</taxon>
        <taxon>Austropuccinia</taxon>
    </lineage>
</organism>
<dbReference type="GO" id="GO:0008270">
    <property type="term" value="F:zinc ion binding"/>
    <property type="evidence" value="ECO:0007669"/>
    <property type="project" value="UniProtKB-KW"/>
</dbReference>
<evidence type="ECO:0000256" key="2">
    <source>
        <dbReference type="PROSITE-ProRule" id="PRU00047"/>
    </source>
</evidence>
<accession>A0A9Q3IGC4</accession>
<keyword evidence="2" id="KW-0862">Zinc</keyword>
<dbReference type="InterPro" id="IPR036875">
    <property type="entry name" value="Znf_CCHC_sf"/>
</dbReference>
<keyword evidence="5" id="KW-1185">Reference proteome</keyword>
<sequence>MNLFTNVVEASDDSEPLDNGYTKIQENLKNRKSALGGKWNDKNLMAMFFHHYNKRHFHQIANAIDARISIDPTIEIKGRDILEIAHRLTAREQPHQSSSVMAMNAANRFNHTQRTWQPTASPQQNIKRSFFVPPAGDIKFKRYPHPSTRSEAWSRQWLSPEHPCVHCWEWGHWAQDCPRKRAGKPAAEDPRIRQPDFKLRKSAHVSHPVLAGMEMEEGLQGAVASIERSPANNSKLIFISRDEGHAQSQGDGNNQIIYPGW</sequence>
<protein>
    <recommendedName>
        <fullName evidence="3">CCHC-type domain-containing protein</fullName>
    </recommendedName>
</protein>
<evidence type="ECO:0000256" key="1">
    <source>
        <dbReference type="ARBA" id="ARBA00022664"/>
    </source>
</evidence>
<dbReference type="EMBL" id="AVOT02042320">
    <property type="protein sequence ID" value="MBW0537729.1"/>
    <property type="molecule type" value="Genomic_DNA"/>
</dbReference>
<dbReference type="Proteomes" id="UP000765509">
    <property type="component" value="Unassembled WGS sequence"/>
</dbReference>
<dbReference type="OrthoDB" id="2507554at2759"/>
<dbReference type="InterPro" id="IPR001878">
    <property type="entry name" value="Znf_CCHC"/>
</dbReference>
<dbReference type="AlphaFoldDB" id="A0A9Q3IGC4"/>
<keyword evidence="2" id="KW-0863">Zinc-finger</keyword>
<proteinExistence type="predicted"/>
<feature type="domain" description="CCHC-type" evidence="3">
    <location>
        <begin position="164"/>
        <end position="179"/>
    </location>
</feature>
<evidence type="ECO:0000259" key="3">
    <source>
        <dbReference type="PROSITE" id="PS50158"/>
    </source>
</evidence>
<evidence type="ECO:0000313" key="4">
    <source>
        <dbReference type="EMBL" id="MBW0537729.1"/>
    </source>
</evidence>
<gene>
    <name evidence="4" type="ORF">O181_077444</name>
</gene>
<dbReference type="GO" id="GO:0006397">
    <property type="term" value="P:mRNA processing"/>
    <property type="evidence" value="ECO:0007669"/>
    <property type="project" value="UniProtKB-KW"/>
</dbReference>
<keyword evidence="2" id="KW-0479">Metal-binding</keyword>
<dbReference type="SUPFAM" id="SSF57756">
    <property type="entry name" value="Retrovirus zinc finger-like domains"/>
    <property type="match status" value="1"/>
</dbReference>
<dbReference type="PROSITE" id="PS50158">
    <property type="entry name" value="ZF_CCHC"/>
    <property type="match status" value="1"/>
</dbReference>
<dbReference type="GO" id="GO:0003676">
    <property type="term" value="F:nucleic acid binding"/>
    <property type="evidence" value="ECO:0007669"/>
    <property type="project" value="InterPro"/>
</dbReference>
<evidence type="ECO:0000313" key="5">
    <source>
        <dbReference type="Proteomes" id="UP000765509"/>
    </source>
</evidence>